<evidence type="ECO:0000313" key="2">
    <source>
        <dbReference type="EMBL" id="JAE35513.1"/>
    </source>
</evidence>
<keyword evidence="1" id="KW-0472">Membrane</keyword>
<dbReference type="AlphaFoldDB" id="A0A0A9HRI1"/>
<reference evidence="2" key="2">
    <citation type="journal article" date="2015" name="Data Brief">
        <title>Shoot transcriptome of the giant reed, Arundo donax.</title>
        <authorList>
            <person name="Barrero R.A."/>
            <person name="Guerrero F.D."/>
            <person name="Moolhuijzen P."/>
            <person name="Goolsby J.A."/>
            <person name="Tidwell J."/>
            <person name="Bellgard S.E."/>
            <person name="Bellgard M.I."/>
        </authorList>
    </citation>
    <scope>NUCLEOTIDE SEQUENCE</scope>
    <source>
        <tissue evidence="2">Shoot tissue taken approximately 20 cm above the soil surface</tissue>
    </source>
</reference>
<name>A0A0A9HRI1_ARUDO</name>
<organism evidence="2">
    <name type="scientific">Arundo donax</name>
    <name type="common">Giant reed</name>
    <name type="synonym">Donax arundinaceus</name>
    <dbReference type="NCBI Taxonomy" id="35708"/>
    <lineage>
        <taxon>Eukaryota</taxon>
        <taxon>Viridiplantae</taxon>
        <taxon>Streptophyta</taxon>
        <taxon>Embryophyta</taxon>
        <taxon>Tracheophyta</taxon>
        <taxon>Spermatophyta</taxon>
        <taxon>Magnoliopsida</taxon>
        <taxon>Liliopsida</taxon>
        <taxon>Poales</taxon>
        <taxon>Poaceae</taxon>
        <taxon>PACMAD clade</taxon>
        <taxon>Arundinoideae</taxon>
        <taxon>Arundineae</taxon>
        <taxon>Arundo</taxon>
    </lineage>
</organism>
<keyword evidence="1" id="KW-0812">Transmembrane</keyword>
<dbReference type="EMBL" id="GBRH01162383">
    <property type="protein sequence ID" value="JAE35513.1"/>
    <property type="molecule type" value="Transcribed_RNA"/>
</dbReference>
<proteinExistence type="predicted"/>
<evidence type="ECO:0000256" key="1">
    <source>
        <dbReference type="SAM" id="Phobius"/>
    </source>
</evidence>
<reference evidence="2" key="1">
    <citation type="submission" date="2014-09" db="EMBL/GenBank/DDBJ databases">
        <authorList>
            <person name="Magalhaes I.L.F."/>
            <person name="Oliveira U."/>
            <person name="Santos F.R."/>
            <person name="Vidigal T.H.D.A."/>
            <person name="Brescovit A.D."/>
            <person name="Santos A.J."/>
        </authorList>
    </citation>
    <scope>NUCLEOTIDE SEQUENCE</scope>
    <source>
        <tissue evidence="2">Shoot tissue taken approximately 20 cm above the soil surface</tissue>
    </source>
</reference>
<keyword evidence="1" id="KW-1133">Transmembrane helix</keyword>
<protein>
    <submittedName>
        <fullName evidence="2">Uncharacterized protein</fullName>
    </submittedName>
</protein>
<accession>A0A0A9HRI1</accession>
<sequence>MTKTQRKVGLVRGVAEMHLLILIFLPLSLRFFSL</sequence>
<feature type="transmembrane region" description="Helical" evidence="1">
    <location>
        <begin position="9"/>
        <end position="29"/>
    </location>
</feature>